<reference evidence="2" key="1">
    <citation type="submission" date="2022-05" db="EMBL/GenBank/DDBJ databases">
        <title>Halomonas geminus sp. nov. and Halomonas llamarensis sp. nov. isolated from high-altitude salars of the Atacama Desert.</title>
        <authorList>
            <person name="Hintersatz C."/>
            <person name="Rojas L.A."/>
            <person name="Wei T.-S."/>
            <person name="Kutschke S."/>
            <person name="Lehmann F."/>
            <person name="Jain R."/>
            <person name="Pollmann K."/>
        </authorList>
    </citation>
    <scope>NUCLEOTIDE SEQUENCE</scope>
    <source>
        <strain evidence="2">ATCHA</strain>
    </source>
</reference>
<evidence type="ECO:0000256" key="1">
    <source>
        <dbReference type="SAM" id="Coils"/>
    </source>
</evidence>
<sequence length="137" mass="15458">MPIICAHRFSTIPLNLIDRLAEAHANADHAQARQNLDEMFGEGDDEVEFDFDSSFNTTVRSHFMAKQETQQKAATVTIDGTEYNLNDLTDNAKAQLTNLRVTDQEIERLNQQLAIAQTARRAYANALAEELPKQTKH</sequence>
<dbReference type="InterPro" id="IPR045615">
    <property type="entry name" value="DUF6447"/>
</dbReference>
<gene>
    <name evidence="2" type="ORF">M8006_06290</name>
</gene>
<protein>
    <submittedName>
        <fullName evidence="2">DUF6447 family protein</fullName>
    </submittedName>
</protein>
<evidence type="ECO:0000313" key="3">
    <source>
        <dbReference type="Proteomes" id="UP001165308"/>
    </source>
</evidence>
<accession>A0ABT0SPQ2</accession>
<evidence type="ECO:0000313" key="2">
    <source>
        <dbReference type="EMBL" id="MCL7929601.1"/>
    </source>
</evidence>
<proteinExistence type="predicted"/>
<name>A0ABT0SPQ2_9GAMM</name>
<keyword evidence="1" id="KW-0175">Coiled coil</keyword>
<dbReference type="EMBL" id="JAMJPJ010000006">
    <property type="protein sequence ID" value="MCL7929601.1"/>
    <property type="molecule type" value="Genomic_DNA"/>
</dbReference>
<feature type="coiled-coil region" evidence="1">
    <location>
        <begin position="92"/>
        <end position="126"/>
    </location>
</feature>
<dbReference type="RefSeq" id="WP_250080608.1">
    <property type="nucleotide sequence ID" value="NZ_JAMJPJ010000006.1"/>
</dbReference>
<dbReference type="Proteomes" id="UP001165308">
    <property type="component" value="Unassembled WGS sequence"/>
</dbReference>
<comment type="caution">
    <text evidence="2">The sequence shown here is derived from an EMBL/GenBank/DDBJ whole genome shotgun (WGS) entry which is preliminary data.</text>
</comment>
<dbReference type="Pfam" id="PF20045">
    <property type="entry name" value="DUF6447"/>
    <property type="match status" value="1"/>
</dbReference>
<keyword evidence="3" id="KW-1185">Reference proteome</keyword>
<organism evidence="2 3">
    <name type="scientific">Halomonas llamarensis</name>
    <dbReference type="NCBI Taxonomy" id="2945104"/>
    <lineage>
        <taxon>Bacteria</taxon>
        <taxon>Pseudomonadati</taxon>
        <taxon>Pseudomonadota</taxon>
        <taxon>Gammaproteobacteria</taxon>
        <taxon>Oceanospirillales</taxon>
        <taxon>Halomonadaceae</taxon>
        <taxon>Halomonas</taxon>
    </lineage>
</organism>